<feature type="compositionally biased region" description="Acidic residues" evidence="2">
    <location>
        <begin position="186"/>
        <end position="222"/>
    </location>
</feature>
<feature type="compositionally biased region" description="Low complexity" evidence="2">
    <location>
        <begin position="75"/>
        <end position="123"/>
    </location>
</feature>
<reference evidence="4 5" key="1">
    <citation type="submission" date="2019-09" db="EMBL/GenBank/DDBJ databases">
        <authorList>
            <person name="Brejova B."/>
        </authorList>
    </citation>
    <scope>NUCLEOTIDE SEQUENCE [LARGE SCALE GENOMIC DNA]</scope>
</reference>
<dbReference type="EMBL" id="CABVLU010000005">
    <property type="protein sequence ID" value="VVT57642.1"/>
    <property type="molecule type" value="Genomic_DNA"/>
</dbReference>
<feature type="compositionally biased region" description="Basic and acidic residues" evidence="2">
    <location>
        <begin position="29"/>
        <end position="38"/>
    </location>
</feature>
<evidence type="ECO:0000256" key="1">
    <source>
        <dbReference type="SAM" id="Coils"/>
    </source>
</evidence>
<dbReference type="GeneID" id="43584611"/>
<keyword evidence="5" id="KW-1185">Reference proteome</keyword>
<accession>A0A5E8C2S0</accession>
<gene>
    <name evidence="4" type="ORF">SAPINGB_P005797</name>
</gene>
<dbReference type="Gene3D" id="3.90.1150.80">
    <property type="match status" value="1"/>
</dbReference>
<name>A0A5E8C2S0_9ASCO</name>
<dbReference type="InterPro" id="IPR038608">
    <property type="entry name" value="Csm1/Pcs1_C_sf"/>
</dbReference>
<feature type="compositionally biased region" description="Basic residues" evidence="2">
    <location>
        <begin position="1"/>
        <end position="20"/>
    </location>
</feature>
<keyword evidence="1" id="KW-0175">Coiled coil</keyword>
<feature type="region of interest" description="Disordered" evidence="2">
    <location>
        <begin position="1"/>
        <end position="224"/>
    </location>
</feature>
<protein>
    <recommendedName>
        <fullName evidence="3">Monopolin complex subunit Csm1/Pcs1 C-terminal domain-containing protein</fullName>
    </recommendedName>
</protein>
<dbReference type="Pfam" id="PF12539">
    <property type="entry name" value="Csm1"/>
    <property type="match status" value="1"/>
</dbReference>
<sequence length="510" mass="57030">MGPKKRRSAFYKPPIPKRSRLSVEPIETIMEKQEEKKKSQVLSSLSSKTRPTQSTRPINGKTTTINNIRKSVLQPRSSSAPASPVKPAVTRTRAAAAAKGATSSTTKTTTATTTSTTSAIAAAVEKSRAEQESLASRKILYTPSVPARTRTLIESSSETNKTASFSAPTTPARPGLVDDKLVINLEESEEEEEVDGKEEEEEQEEQYDEGDEEEENDDEGDEETWKQKYYALVKLRTTDAEKGLQEYVAAQKQKESLFSKLQEYEARVQKTERARWDGLYDKLDELNKSLGKPFVESKPRFGGEDENRQILASLETIKANMQKLHTTLVPNDSKKLTDMLESLRNDVIESRKESDLLGKPGGDVMTETLQKEITAAVKRGVESSLAELRMQMRSDEGCVEHRNIITLLCLFAGIAITSIRQTSTSTVYECLSRGKAGEFVYWLSVSREAPEGVEIKAGDDVRLYEYWDNFSIDYMPVDVASNRAIFQKLPQYFQENIAFGSLVVSIMDIL</sequence>
<organism evidence="4 5">
    <name type="scientific">Magnusiomyces paraingens</name>
    <dbReference type="NCBI Taxonomy" id="2606893"/>
    <lineage>
        <taxon>Eukaryota</taxon>
        <taxon>Fungi</taxon>
        <taxon>Dikarya</taxon>
        <taxon>Ascomycota</taxon>
        <taxon>Saccharomycotina</taxon>
        <taxon>Dipodascomycetes</taxon>
        <taxon>Dipodascales</taxon>
        <taxon>Dipodascaceae</taxon>
        <taxon>Magnusiomyces</taxon>
    </lineage>
</organism>
<feature type="compositionally biased region" description="Polar residues" evidence="2">
    <location>
        <begin position="49"/>
        <end position="69"/>
    </location>
</feature>
<evidence type="ECO:0000313" key="5">
    <source>
        <dbReference type="Proteomes" id="UP000398389"/>
    </source>
</evidence>
<dbReference type="AlphaFoldDB" id="A0A5E8C2S0"/>
<feature type="coiled-coil region" evidence="1">
    <location>
        <begin position="247"/>
        <end position="274"/>
    </location>
</feature>
<dbReference type="RefSeq" id="XP_031856402.1">
    <property type="nucleotide sequence ID" value="XM_032000511.1"/>
</dbReference>
<evidence type="ECO:0000259" key="3">
    <source>
        <dbReference type="Pfam" id="PF12539"/>
    </source>
</evidence>
<evidence type="ECO:0000313" key="4">
    <source>
        <dbReference type="EMBL" id="VVT57642.1"/>
    </source>
</evidence>
<dbReference type="InterPro" id="IPR020981">
    <property type="entry name" value="Csm1/Pcs1_C"/>
</dbReference>
<dbReference type="Proteomes" id="UP000398389">
    <property type="component" value="Unassembled WGS sequence"/>
</dbReference>
<proteinExistence type="predicted"/>
<feature type="domain" description="Monopolin complex subunit Csm1/Pcs1 C-terminal" evidence="3">
    <location>
        <begin position="407"/>
        <end position="499"/>
    </location>
</feature>
<evidence type="ECO:0000256" key="2">
    <source>
        <dbReference type="SAM" id="MobiDB-lite"/>
    </source>
</evidence>
<feature type="compositionally biased region" description="Polar residues" evidence="2">
    <location>
        <begin position="152"/>
        <end position="169"/>
    </location>
</feature>